<dbReference type="Proteomes" id="UP000246171">
    <property type="component" value="Unassembled WGS sequence"/>
</dbReference>
<proteinExistence type="predicted"/>
<keyword evidence="4" id="KW-1185">Reference proteome</keyword>
<dbReference type="GeneID" id="37050738"/>
<name>A0A317VHU6_ASPEC</name>
<protein>
    <submittedName>
        <fullName evidence="3">Uncharacterized protein</fullName>
    </submittedName>
</protein>
<gene>
    <name evidence="3" type="ORF">BO83DRAFT_34640</name>
</gene>
<feature type="transmembrane region" description="Helical" evidence="2">
    <location>
        <begin position="24"/>
        <end position="44"/>
    </location>
</feature>
<evidence type="ECO:0000313" key="4">
    <source>
        <dbReference type="Proteomes" id="UP000246171"/>
    </source>
</evidence>
<comment type="caution">
    <text evidence="3">The sequence shown here is derived from an EMBL/GenBank/DDBJ whole genome shotgun (WGS) entry which is preliminary data.</text>
</comment>
<feature type="region of interest" description="Disordered" evidence="1">
    <location>
        <begin position="71"/>
        <end position="100"/>
    </location>
</feature>
<dbReference type="VEuPathDB" id="FungiDB:BO83DRAFT_34640"/>
<evidence type="ECO:0000256" key="1">
    <source>
        <dbReference type="SAM" id="MobiDB-lite"/>
    </source>
</evidence>
<feature type="compositionally biased region" description="Polar residues" evidence="1">
    <location>
        <begin position="85"/>
        <end position="100"/>
    </location>
</feature>
<keyword evidence="2" id="KW-0812">Transmembrane</keyword>
<evidence type="ECO:0000256" key="2">
    <source>
        <dbReference type="SAM" id="Phobius"/>
    </source>
</evidence>
<keyword evidence="2" id="KW-1133">Transmembrane helix</keyword>
<sequence length="100" mass="10998">MSSGNDVIHVGLDRDVTLPSPSNLLVVILFPFYLSIFPFLLLVLHRIASHPGPCIANLFCHPLGYPLDEIPPTGSLSSHPRKSNQEPQSQIQRNNTNSAQ</sequence>
<dbReference type="RefSeq" id="XP_025388289.1">
    <property type="nucleotide sequence ID" value="XM_025528776.1"/>
</dbReference>
<keyword evidence="2" id="KW-0472">Membrane</keyword>
<accession>A0A317VHU6</accession>
<dbReference type="EMBL" id="MSFU01000012">
    <property type="protein sequence ID" value="PWY73485.1"/>
    <property type="molecule type" value="Genomic_DNA"/>
</dbReference>
<dbReference type="AlphaFoldDB" id="A0A317VHU6"/>
<reference evidence="3" key="1">
    <citation type="submission" date="2016-12" db="EMBL/GenBank/DDBJ databases">
        <title>The genomes of Aspergillus section Nigri reveals drivers in fungal speciation.</title>
        <authorList>
            <consortium name="DOE Joint Genome Institute"/>
            <person name="Vesth T.C."/>
            <person name="Nybo J."/>
            <person name="Theobald S."/>
            <person name="Brandl J."/>
            <person name="Frisvad J.C."/>
            <person name="Nielsen K.F."/>
            <person name="Lyhne E.K."/>
            <person name="Kogle M.E."/>
            <person name="Kuo A."/>
            <person name="Riley R."/>
            <person name="Clum A."/>
            <person name="Nolan M."/>
            <person name="Lipzen A."/>
            <person name="Salamov A."/>
            <person name="Henrissat B."/>
            <person name="Wiebenga A."/>
            <person name="De vries R.P."/>
            <person name="Grigoriev I.V."/>
            <person name="Mortensen U.H."/>
            <person name="Andersen M.R."/>
            <person name="Baker S.E."/>
        </authorList>
    </citation>
    <scope>NUCLEOTIDE SEQUENCE</scope>
    <source>
        <strain evidence="3">CBS 122712</strain>
    </source>
</reference>
<evidence type="ECO:0000313" key="3">
    <source>
        <dbReference type="EMBL" id="PWY73485.1"/>
    </source>
</evidence>
<organism evidence="3 4">
    <name type="scientific">Aspergillus eucalypticola (strain CBS 122712 / IBT 29274)</name>
    <dbReference type="NCBI Taxonomy" id="1448314"/>
    <lineage>
        <taxon>Eukaryota</taxon>
        <taxon>Fungi</taxon>
        <taxon>Dikarya</taxon>
        <taxon>Ascomycota</taxon>
        <taxon>Pezizomycotina</taxon>
        <taxon>Eurotiomycetes</taxon>
        <taxon>Eurotiomycetidae</taxon>
        <taxon>Eurotiales</taxon>
        <taxon>Aspergillaceae</taxon>
        <taxon>Aspergillus</taxon>
        <taxon>Aspergillus subgen. Circumdati</taxon>
    </lineage>
</organism>